<reference evidence="4 5" key="1">
    <citation type="journal article" date="2016" name="Nat. Commun.">
        <title>Thousands of microbial genomes shed light on interconnected biogeochemical processes in an aquifer system.</title>
        <authorList>
            <person name="Anantharaman K."/>
            <person name="Brown C.T."/>
            <person name="Hug L.A."/>
            <person name="Sharon I."/>
            <person name="Castelle C.J."/>
            <person name="Probst A.J."/>
            <person name="Thomas B.C."/>
            <person name="Singh A."/>
            <person name="Wilkins M.J."/>
            <person name="Karaoz U."/>
            <person name="Brodie E.L."/>
            <person name="Williams K.H."/>
            <person name="Hubbard S.S."/>
            <person name="Banfield J.F."/>
        </authorList>
    </citation>
    <scope>NUCLEOTIDE SEQUENCE [LARGE SCALE GENOMIC DNA]</scope>
</reference>
<dbReference type="InterPro" id="IPR046342">
    <property type="entry name" value="CBS_dom_sf"/>
</dbReference>
<keyword evidence="1 2" id="KW-0129">CBS domain</keyword>
<dbReference type="EMBL" id="MHNL01000018">
    <property type="protein sequence ID" value="OGZ44624.1"/>
    <property type="molecule type" value="Genomic_DNA"/>
</dbReference>
<dbReference type="STRING" id="1802115.A2756_04290"/>
<dbReference type="PROSITE" id="PS51371">
    <property type="entry name" value="CBS"/>
    <property type="match status" value="2"/>
</dbReference>
<feature type="domain" description="CBS" evidence="3">
    <location>
        <begin position="8"/>
        <end position="65"/>
    </location>
</feature>
<dbReference type="AlphaFoldDB" id="A0A1G2G2T8"/>
<dbReference type="PANTHER" id="PTHR43080">
    <property type="entry name" value="CBS DOMAIN-CONTAINING PROTEIN CBSX3, MITOCHONDRIAL"/>
    <property type="match status" value="1"/>
</dbReference>
<organism evidence="4 5">
    <name type="scientific">Candidatus Ryanbacteria bacterium RIFCSPHIGHO2_01_FULL_48_27</name>
    <dbReference type="NCBI Taxonomy" id="1802115"/>
    <lineage>
        <taxon>Bacteria</taxon>
        <taxon>Candidatus Ryaniibacteriota</taxon>
    </lineage>
</organism>
<dbReference type="SUPFAM" id="SSF54631">
    <property type="entry name" value="CBS-domain pair"/>
    <property type="match status" value="1"/>
</dbReference>
<dbReference type="Proteomes" id="UP000177785">
    <property type="component" value="Unassembled WGS sequence"/>
</dbReference>
<dbReference type="InterPro" id="IPR000644">
    <property type="entry name" value="CBS_dom"/>
</dbReference>
<gene>
    <name evidence="4" type="ORF">A2756_04290</name>
</gene>
<feature type="domain" description="CBS" evidence="3">
    <location>
        <begin position="99"/>
        <end position="153"/>
    </location>
</feature>
<name>A0A1G2G2T8_9BACT</name>
<dbReference type="SMART" id="SM00116">
    <property type="entry name" value="CBS"/>
    <property type="match status" value="2"/>
</dbReference>
<accession>A0A1G2G2T8</accession>
<protein>
    <recommendedName>
        <fullName evidence="3">CBS domain-containing protein</fullName>
    </recommendedName>
</protein>
<dbReference type="InterPro" id="IPR051257">
    <property type="entry name" value="Diverse_CBS-Domain"/>
</dbReference>
<dbReference type="PANTHER" id="PTHR43080:SF2">
    <property type="entry name" value="CBS DOMAIN-CONTAINING PROTEIN"/>
    <property type="match status" value="1"/>
</dbReference>
<evidence type="ECO:0000256" key="1">
    <source>
        <dbReference type="ARBA" id="ARBA00023122"/>
    </source>
</evidence>
<proteinExistence type="predicted"/>
<sequence length="153" mass="17557">MLTVKDMMTKEVVCVSPDTMLADAARLIMEKNFDGVPVVDQDKKVVGILTQYDLISKGSALHLPTMQYILEHMAVFKKDKKQFQENIQEITSLRVSDVMNPEPLTFQAQDTYRDAVHMFRDHHRVNPIPVVDAQKHILGVVSRYDILKSFQEL</sequence>
<evidence type="ECO:0000313" key="5">
    <source>
        <dbReference type="Proteomes" id="UP000177785"/>
    </source>
</evidence>
<dbReference type="Pfam" id="PF00571">
    <property type="entry name" value="CBS"/>
    <property type="match status" value="2"/>
</dbReference>
<evidence type="ECO:0000313" key="4">
    <source>
        <dbReference type="EMBL" id="OGZ44624.1"/>
    </source>
</evidence>
<dbReference type="Gene3D" id="3.10.580.10">
    <property type="entry name" value="CBS-domain"/>
    <property type="match status" value="1"/>
</dbReference>
<evidence type="ECO:0000259" key="3">
    <source>
        <dbReference type="PROSITE" id="PS51371"/>
    </source>
</evidence>
<evidence type="ECO:0000256" key="2">
    <source>
        <dbReference type="PROSITE-ProRule" id="PRU00703"/>
    </source>
</evidence>
<comment type="caution">
    <text evidence="4">The sequence shown here is derived from an EMBL/GenBank/DDBJ whole genome shotgun (WGS) entry which is preliminary data.</text>
</comment>